<reference evidence="1" key="1">
    <citation type="submission" date="2020-05" db="EMBL/GenBank/DDBJ databases">
        <title>Large-scale comparative analyses of tick genomes elucidate their genetic diversity and vector capacities.</title>
        <authorList>
            <person name="Jia N."/>
            <person name="Wang J."/>
            <person name="Shi W."/>
            <person name="Du L."/>
            <person name="Sun Y."/>
            <person name="Zhan W."/>
            <person name="Jiang J."/>
            <person name="Wang Q."/>
            <person name="Zhang B."/>
            <person name="Ji P."/>
            <person name="Sakyi L.B."/>
            <person name="Cui X."/>
            <person name="Yuan T."/>
            <person name="Jiang B."/>
            <person name="Yang W."/>
            <person name="Lam T.T.-Y."/>
            <person name="Chang Q."/>
            <person name="Ding S."/>
            <person name="Wang X."/>
            <person name="Zhu J."/>
            <person name="Ruan X."/>
            <person name="Zhao L."/>
            <person name="Wei J."/>
            <person name="Que T."/>
            <person name="Du C."/>
            <person name="Cheng J."/>
            <person name="Dai P."/>
            <person name="Han X."/>
            <person name="Huang E."/>
            <person name="Gao Y."/>
            <person name="Liu J."/>
            <person name="Shao H."/>
            <person name="Ye R."/>
            <person name="Li L."/>
            <person name="Wei W."/>
            <person name="Wang X."/>
            <person name="Wang C."/>
            <person name="Yang T."/>
            <person name="Huo Q."/>
            <person name="Li W."/>
            <person name="Guo W."/>
            <person name="Chen H."/>
            <person name="Zhou L."/>
            <person name="Ni X."/>
            <person name="Tian J."/>
            <person name="Zhou Y."/>
            <person name="Sheng Y."/>
            <person name="Liu T."/>
            <person name="Pan Y."/>
            <person name="Xia L."/>
            <person name="Li J."/>
            <person name="Zhao F."/>
            <person name="Cao W."/>
        </authorList>
    </citation>
    <scope>NUCLEOTIDE SEQUENCE</scope>
    <source>
        <strain evidence="1">Hyas-2018</strain>
    </source>
</reference>
<dbReference type="EMBL" id="CM023482">
    <property type="protein sequence ID" value="KAH6938025.1"/>
    <property type="molecule type" value="Genomic_DNA"/>
</dbReference>
<sequence>MVQQSSRFSVGKVKLYHHLVLAGLMRAGLIVVGEWQDQNLQVKYTDVDYHVFTDGAAYVAKGESPFLRETYRYSPLLAMLLVPNVLLHPAFGKVLFSAVDVLVGYYAYHIVRTAKFSERKAVLCACLWLYNPITFAVSTRGSSDSILALIVVFSVFALLKSRDTAAGLAYGFSVHLKMYTVVYALPIYLALQTRLPSGSAAKGELESWRSYLSRLLLPNRRKLIFLGSSAASFFLPTLLCYLAYGREYIQEAFLYHFSRRDVRHNFSPLFYPLYLATQNTSGTGGGSTFAALLPQLLLMLLLSFKYGQLSDLPFALFCVTFVLVSFNKVCTSQYFLWYLCLLPLVLPKLGLSMRRSVLLLLMWLGGQALWLVQAYYLEFGGKPLFLYIWVAGLMFLAVNTFILCFMMANYQSHIPRSKKSKSK</sequence>
<evidence type="ECO:0000313" key="1">
    <source>
        <dbReference type="EMBL" id="KAH6938025.1"/>
    </source>
</evidence>
<dbReference type="Proteomes" id="UP000821845">
    <property type="component" value="Chromosome 2"/>
</dbReference>
<protein>
    <submittedName>
        <fullName evidence="1">Uncharacterized protein</fullName>
    </submittedName>
</protein>
<gene>
    <name evidence="1" type="ORF">HPB50_006511</name>
</gene>
<accession>A0ACB7STU6</accession>
<organism evidence="1 2">
    <name type="scientific">Hyalomma asiaticum</name>
    <name type="common">Tick</name>
    <dbReference type="NCBI Taxonomy" id="266040"/>
    <lineage>
        <taxon>Eukaryota</taxon>
        <taxon>Metazoa</taxon>
        <taxon>Ecdysozoa</taxon>
        <taxon>Arthropoda</taxon>
        <taxon>Chelicerata</taxon>
        <taxon>Arachnida</taxon>
        <taxon>Acari</taxon>
        <taxon>Parasitiformes</taxon>
        <taxon>Ixodida</taxon>
        <taxon>Ixodoidea</taxon>
        <taxon>Ixodidae</taxon>
        <taxon>Hyalomminae</taxon>
        <taxon>Hyalomma</taxon>
    </lineage>
</organism>
<proteinExistence type="predicted"/>
<evidence type="ECO:0000313" key="2">
    <source>
        <dbReference type="Proteomes" id="UP000821845"/>
    </source>
</evidence>
<keyword evidence="2" id="KW-1185">Reference proteome</keyword>
<comment type="caution">
    <text evidence="1">The sequence shown here is derived from an EMBL/GenBank/DDBJ whole genome shotgun (WGS) entry which is preliminary data.</text>
</comment>
<name>A0ACB7STU6_HYAAI</name>